<dbReference type="AlphaFoldDB" id="E3Q3Q9"/>
<keyword evidence="1" id="KW-0695">RNA-directed DNA polymerase</keyword>
<name>E3Q3Q9_COLGM</name>
<accession>E3Q3Q9</accession>
<dbReference type="PANTHER" id="PTHR33481:SF1">
    <property type="entry name" value="ENDONUCLEASE_EXONUCLEASE_PHOSPHATASE DOMAIN-CONTAINING PROTEIN-RELATED"/>
    <property type="match status" value="1"/>
</dbReference>
<protein>
    <submittedName>
        <fullName evidence="1">Reverse transcriptase</fullName>
    </submittedName>
</protein>
<dbReference type="RefSeq" id="XP_008089681.1">
    <property type="nucleotide sequence ID" value="XM_008091490.1"/>
</dbReference>
<keyword evidence="2" id="KW-1185">Reference proteome</keyword>
<organism evidence="2">
    <name type="scientific">Colletotrichum graminicola (strain M1.001 / M2 / FGSC 10212)</name>
    <name type="common">Maize anthracnose fungus</name>
    <name type="synonym">Glomerella graminicola</name>
    <dbReference type="NCBI Taxonomy" id="645133"/>
    <lineage>
        <taxon>Eukaryota</taxon>
        <taxon>Fungi</taxon>
        <taxon>Dikarya</taxon>
        <taxon>Ascomycota</taxon>
        <taxon>Pezizomycotina</taxon>
        <taxon>Sordariomycetes</taxon>
        <taxon>Hypocreomycetidae</taxon>
        <taxon>Glomerellales</taxon>
        <taxon>Glomerellaceae</taxon>
        <taxon>Colletotrichum</taxon>
        <taxon>Colletotrichum graminicola species complex</taxon>
    </lineage>
</organism>
<dbReference type="Proteomes" id="UP000008782">
    <property type="component" value="Unassembled WGS sequence"/>
</dbReference>
<sequence length="214" mass="23944">MAAKAFRKEVRLAKARYWTDQIDKMDTDKEMYRVMGWHKPSSQLRAPPLQDGENIVTAPIEKANVLRKRLLERFNADTDIDLYTLVVPRRRIKRSDSIPLEEVESVLLGAGNTTLGVDGITMTLLWAAWLQIQGDAETVMILKPNKDISLPGGWRPISLLLTIGKGLERLVARRMAQKIVKYNILHPQVAGALPGRSATDIVAALTHDVKTALD</sequence>
<dbReference type="GO" id="GO:0003964">
    <property type="term" value="F:RNA-directed DNA polymerase activity"/>
    <property type="evidence" value="ECO:0007669"/>
    <property type="project" value="UniProtKB-KW"/>
</dbReference>
<dbReference type="OrthoDB" id="4841169at2759"/>
<reference evidence="2" key="1">
    <citation type="journal article" date="2012" name="Nat. Genet.">
        <title>Lifestyle transitions in plant pathogenic Colletotrichum fungi deciphered by genome and transcriptome analyses.</title>
        <authorList>
            <person name="O'Connell R.J."/>
            <person name="Thon M.R."/>
            <person name="Hacquard S."/>
            <person name="Amyotte S.G."/>
            <person name="Kleemann J."/>
            <person name="Torres M.F."/>
            <person name="Damm U."/>
            <person name="Buiate E.A."/>
            <person name="Epstein L."/>
            <person name="Alkan N."/>
            <person name="Altmueller J."/>
            <person name="Alvarado-Balderrama L."/>
            <person name="Bauser C.A."/>
            <person name="Becker C."/>
            <person name="Birren B.W."/>
            <person name="Chen Z."/>
            <person name="Choi J."/>
            <person name="Crouch J.A."/>
            <person name="Duvick J.P."/>
            <person name="Farman M.A."/>
            <person name="Gan P."/>
            <person name="Heiman D."/>
            <person name="Henrissat B."/>
            <person name="Howard R.J."/>
            <person name="Kabbage M."/>
            <person name="Koch C."/>
            <person name="Kracher B."/>
            <person name="Kubo Y."/>
            <person name="Law A.D."/>
            <person name="Lebrun M.-H."/>
            <person name="Lee Y.-H."/>
            <person name="Miyara I."/>
            <person name="Moore N."/>
            <person name="Neumann U."/>
            <person name="Nordstroem K."/>
            <person name="Panaccione D.G."/>
            <person name="Panstruga R."/>
            <person name="Place M."/>
            <person name="Proctor R.H."/>
            <person name="Prusky D."/>
            <person name="Rech G."/>
            <person name="Reinhardt R."/>
            <person name="Rollins J.A."/>
            <person name="Rounsley S."/>
            <person name="Schardl C.L."/>
            <person name="Schwartz D.C."/>
            <person name="Shenoy N."/>
            <person name="Shirasu K."/>
            <person name="Sikhakolli U.R."/>
            <person name="Stueber K."/>
            <person name="Sukno S.A."/>
            <person name="Sweigard J.A."/>
            <person name="Takano Y."/>
            <person name="Takahara H."/>
            <person name="Trail F."/>
            <person name="van der Does H.C."/>
            <person name="Voll L.M."/>
            <person name="Will I."/>
            <person name="Young S."/>
            <person name="Zeng Q."/>
            <person name="Zhang J."/>
            <person name="Zhou S."/>
            <person name="Dickman M.B."/>
            <person name="Schulze-Lefert P."/>
            <person name="Ver Loren van Themaat E."/>
            <person name="Ma L.-J."/>
            <person name="Vaillancourt L.J."/>
        </authorList>
    </citation>
    <scope>NUCLEOTIDE SEQUENCE [LARGE SCALE GENOMIC DNA]</scope>
    <source>
        <strain evidence="2">M1.001 / M2 / FGSC 10212</strain>
    </source>
</reference>
<keyword evidence="1" id="KW-0548">Nucleotidyltransferase</keyword>
<dbReference type="GeneID" id="24406170"/>
<dbReference type="HOGENOM" id="CLU_1204686_0_0_1"/>
<dbReference type="EMBL" id="GG697332">
    <property type="protein sequence ID" value="EFQ25661.1"/>
    <property type="molecule type" value="Genomic_DNA"/>
</dbReference>
<dbReference type="PANTHER" id="PTHR33481">
    <property type="entry name" value="REVERSE TRANSCRIPTASE"/>
    <property type="match status" value="1"/>
</dbReference>
<evidence type="ECO:0000313" key="2">
    <source>
        <dbReference type="Proteomes" id="UP000008782"/>
    </source>
</evidence>
<keyword evidence="1" id="KW-0808">Transferase</keyword>
<dbReference type="STRING" id="645133.E3Q3Q9"/>
<dbReference type="eggNOG" id="KOG1075">
    <property type="taxonomic scope" value="Eukaryota"/>
</dbReference>
<dbReference type="VEuPathDB" id="FungiDB:GLRG_00805"/>
<gene>
    <name evidence="1" type="ORF">GLRG_00805</name>
</gene>
<proteinExistence type="predicted"/>
<evidence type="ECO:0000313" key="1">
    <source>
        <dbReference type="EMBL" id="EFQ25661.1"/>
    </source>
</evidence>